<feature type="transmembrane region" description="Helical" evidence="6">
    <location>
        <begin position="125"/>
        <end position="145"/>
    </location>
</feature>
<comment type="subcellular location">
    <subcellularLocation>
        <location evidence="1">Cell membrane</location>
        <topology evidence="1">Multi-pass membrane protein</topology>
    </subcellularLocation>
</comment>
<dbReference type="CDD" id="cd06580">
    <property type="entry name" value="TM_PBP1_transp_TpRbsC_like"/>
    <property type="match status" value="1"/>
</dbReference>
<feature type="transmembrane region" description="Helical" evidence="6">
    <location>
        <begin position="266"/>
        <end position="283"/>
    </location>
</feature>
<feature type="transmembrane region" description="Helical" evidence="6">
    <location>
        <begin position="208"/>
        <end position="226"/>
    </location>
</feature>
<feature type="transmembrane region" description="Helical" evidence="6">
    <location>
        <begin position="152"/>
        <end position="172"/>
    </location>
</feature>
<accession>A0A8J3JCD8</accession>
<keyword evidence="8" id="KW-1185">Reference proteome</keyword>
<evidence type="ECO:0000256" key="5">
    <source>
        <dbReference type="ARBA" id="ARBA00023136"/>
    </source>
</evidence>
<dbReference type="Pfam" id="PF02653">
    <property type="entry name" value="BPD_transp_2"/>
    <property type="match status" value="1"/>
</dbReference>
<evidence type="ECO:0000256" key="2">
    <source>
        <dbReference type="ARBA" id="ARBA00022475"/>
    </source>
</evidence>
<feature type="transmembrane region" description="Helical" evidence="6">
    <location>
        <begin position="396"/>
        <end position="414"/>
    </location>
</feature>
<keyword evidence="2" id="KW-1003">Cell membrane</keyword>
<gene>
    <name evidence="7" type="ORF">Cba03nite_14180</name>
</gene>
<feature type="transmembrane region" description="Helical" evidence="6">
    <location>
        <begin position="338"/>
        <end position="357"/>
    </location>
</feature>
<evidence type="ECO:0000256" key="3">
    <source>
        <dbReference type="ARBA" id="ARBA00022692"/>
    </source>
</evidence>
<feature type="transmembrane region" description="Helical" evidence="6">
    <location>
        <begin position="65"/>
        <end position="87"/>
    </location>
</feature>
<evidence type="ECO:0000313" key="7">
    <source>
        <dbReference type="EMBL" id="GIF80069.1"/>
    </source>
</evidence>
<feature type="transmembrane region" description="Helical" evidence="6">
    <location>
        <begin position="313"/>
        <end position="332"/>
    </location>
</feature>
<dbReference type="PANTHER" id="PTHR43370">
    <property type="entry name" value="SUGAR ABC TRANSPORTER INTEGRAL MEMBRANE PROTEIN-RELATED"/>
    <property type="match status" value="1"/>
</dbReference>
<dbReference type="GO" id="GO:0022857">
    <property type="term" value="F:transmembrane transporter activity"/>
    <property type="evidence" value="ECO:0007669"/>
    <property type="project" value="InterPro"/>
</dbReference>
<dbReference type="EMBL" id="BONF01000008">
    <property type="protein sequence ID" value="GIF80069.1"/>
    <property type="molecule type" value="Genomic_DNA"/>
</dbReference>
<dbReference type="AlphaFoldDB" id="A0A8J3JCD8"/>
<dbReference type="GO" id="GO:0005886">
    <property type="term" value="C:plasma membrane"/>
    <property type="evidence" value="ECO:0007669"/>
    <property type="project" value="UniProtKB-SubCell"/>
</dbReference>
<protein>
    <submittedName>
        <fullName evidence="7">ABC transporter permease</fullName>
    </submittedName>
</protein>
<organism evidence="7 8">
    <name type="scientific">Catellatospora bangladeshensis</name>
    <dbReference type="NCBI Taxonomy" id="310355"/>
    <lineage>
        <taxon>Bacteria</taxon>
        <taxon>Bacillati</taxon>
        <taxon>Actinomycetota</taxon>
        <taxon>Actinomycetes</taxon>
        <taxon>Micromonosporales</taxon>
        <taxon>Micromonosporaceae</taxon>
        <taxon>Catellatospora</taxon>
    </lineage>
</organism>
<keyword evidence="4 6" id="KW-1133">Transmembrane helix</keyword>
<evidence type="ECO:0000313" key="8">
    <source>
        <dbReference type="Proteomes" id="UP000601223"/>
    </source>
</evidence>
<sequence>MSAVTTSTMDAELAVPEAYWTRARKTGAVMTGLGLLATILFGALASSENARFALGETVQGAGFDIPGNVGAIFFGLVALVAGLVLLFTGRHFGILTGVALMGFIISALCWQMSVSPVSHTMPLGFIAAATFTAAIPLIFGSLGGVLCERSGVVNVAIEGQLLTGAFFGALFGTVTGSFWLGLLAAAVGGLLLSAILAVFAIRYLVDQVVVGIVLNVFAGGLTAFFYEQVMRPDTDAYNFPGKVPSWPIPVLSEIPILGPALFNGNIFSYGSLIAVAVVTIALFRTRWGLRTRAVGEHPAAADTVGIRVLGLRYLNVLLAGLVAGFGGAYFSMLSTTGFSKYMVSGAGFIALAAMIFGRWHPVGAFFASLFFGFFGALTGFLNSISSPIPSQFLSMLPYVATIFAVAGLVGRVRAPAADGKPYIKG</sequence>
<dbReference type="InterPro" id="IPR001851">
    <property type="entry name" value="ABC_transp_permease"/>
</dbReference>
<name>A0A8J3JCD8_9ACTN</name>
<keyword evidence="5 6" id="KW-0472">Membrane</keyword>
<proteinExistence type="predicted"/>
<reference evidence="7 8" key="1">
    <citation type="submission" date="2021-01" db="EMBL/GenBank/DDBJ databases">
        <title>Whole genome shotgun sequence of Catellatospora bangladeshensis NBRC 107357.</title>
        <authorList>
            <person name="Komaki H."/>
            <person name="Tamura T."/>
        </authorList>
    </citation>
    <scope>NUCLEOTIDE SEQUENCE [LARGE SCALE GENOMIC DNA]</scope>
    <source>
        <strain evidence="7 8">NBRC 107357</strain>
    </source>
</reference>
<evidence type="ECO:0000256" key="1">
    <source>
        <dbReference type="ARBA" id="ARBA00004651"/>
    </source>
</evidence>
<comment type="caution">
    <text evidence="7">The sequence shown here is derived from an EMBL/GenBank/DDBJ whole genome shotgun (WGS) entry which is preliminary data.</text>
</comment>
<dbReference type="Proteomes" id="UP000601223">
    <property type="component" value="Unassembled WGS sequence"/>
</dbReference>
<feature type="transmembrane region" description="Helical" evidence="6">
    <location>
        <begin position="364"/>
        <end position="384"/>
    </location>
</feature>
<feature type="transmembrane region" description="Helical" evidence="6">
    <location>
        <begin position="27"/>
        <end position="45"/>
    </location>
</feature>
<evidence type="ECO:0000256" key="4">
    <source>
        <dbReference type="ARBA" id="ARBA00022989"/>
    </source>
</evidence>
<evidence type="ECO:0000256" key="6">
    <source>
        <dbReference type="SAM" id="Phobius"/>
    </source>
</evidence>
<dbReference type="PANTHER" id="PTHR43370:SF1">
    <property type="entry name" value="GUANOSINE ABC TRANSPORTER PERMEASE PROTEIN NUPQ"/>
    <property type="match status" value="1"/>
</dbReference>
<keyword evidence="3 6" id="KW-0812">Transmembrane</keyword>
<feature type="transmembrane region" description="Helical" evidence="6">
    <location>
        <begin position="178"/>
        <end position="201"/>
    </location>
</feature>
<dbReference type="RefSeq" id="WP_203743204.1">
    <property type="nucleotide sequence ID" value="NZ_BONF01000008.1"/>
</dbReference>
<feature type="transmembrane region" description="Helical" evidence="6">
    <location>
        <begin position="94"/>
        <end position="113"/>
    </location>
</feature>